<accession>A0A8T1TKJ7</accession>
<organism evidence="1 2">
    <name type="scientific">Phytophthora cactorum</name>
    <dbReference type="NCBI Taxonomy" id="29920"/>
    <lineage>
        <taxon>Eukaryota</taxon>
        <taxon>Sar</taxon>
        <taxon>Stramenopiles</taxon>
        <taxon>Oomycota</taxon>
        <taxon>Peronosporomycetes</taxon>
        <taxon>Peronosporales</taxon>
        <taxon>Peronosporaceae</taxon>
        <taxon>Phytophthora</taxon>
    </lineage>
</organism>
<dbReference type="Proteomes" id="UP000688947">
    <property type="component" value="Unassembled WGS sequence"/>
</dbReference>
<comment type="caution">
    <text evidence="1">The sequence shown here is derived from an EMBL/GenBank/DDBJ whole genome shotgun (WGS) entry which is preliminary data.</text>
</comment>
<evidence type="ECO:0000313" key="2">
    <source>
        <dbReference type="Proteomes" id="UP000688947"/>
    </source>
</evidence>
<sequence>MASGTVVAQALLPILEHRNALVVYFDQRFSNFLTAIALSTTKMISKKMKTKQLKKTVANVAEKLVIVLAR</sequence>
<dbReference type="AlphaFoldDB" id="A0A8T1TKJ7"/>
<protein>
    <submittedName>
        <fullName evidence="1">Uncharacterized protein</fullName>
    </submittedName>
</protein>
<gene>
    <name evidence="1" type="ORF">JG687_00018962</name>
</gene>
<name>A0A8T1TKJ7_9STRA</name>
<proteinExistence type="predicted"/>
<dbReference type="EMBL" id="JAENGZ010002902">
    <property type="protein sequence ID" value="KAG6942609.1"/>
    <property type="molecule type" value="Genomic_DNA"/>
</dbReference>
<reference evidence="1" key="1">
    <citation type="submission" date="2021-01" db="EMBL/GenBank/DDBJ databases">
        <title>Phytophthora aleatoria, a newly-described species from Pinus radiata is distinct from Phytophthora cactorum isolates based on comparative genomics.</title>
        <authorList>
            <person name="Mcdougal R."/>
            <person name="Panda P."/>
            <person name="Williams N."/>
            <person name="Studholme D.J."/>
        </authorList>
    </citation>
    <scope>NUCLEOTIDE SEQUENCE</scope>
    <source>
        <strain evidence="1">NZFS 3830</strain>
    </source>
</reference>
<evidence type="ECO:0000313" key="1">
    <source>
        <dbReference type="EMBL" id="KAG6942609.1"/>
    </source>
</evidence>